<protein>
    <recommendedName>
        <fullName evidence="3">Transposase Helix-turn-helix domain-containing protein</fullName>
    </recommendedName>
</protein>
<organism evidence="1 2">
    <name type="scientific">Photinus pyralis</name>
    <name type="common">Common eastern firefly</name>
    <name type="synonym">Lampyris pyralis</name>
    <dbReference type="NCBI Taxonomy" id="7054"/>
    <lineage>
        <taxon>Eukaryota</taxon>
        <taxon>Metazoa</taxon>
        <taxon>Ecdysozoa</taxon>
        <taxon>Arthropoda</taxon>
        <taxon>Hexapoda</taxon>
        <taxon>Insecta</taxon>
        <taxon>Pterygota</taxon>
        <taxon>Neoptera</taxon>
        <taxon>Endopterygota</taxon>
        <taxon>Coleoptera</taxon>
        <taxon>Polyphaga</taxon>
        <taxon>Elateriformia</taxon>
        <taxon>Elateroidea</taxon>
        <taxon>Lampyridae</taxon>
        <taxon>Lampyrinae</taxon>
        <taxon>Photinus</taxon>
    </lineage>
</organism>
<accession>A0A5N4AZI4</accession>
<dbReference type="Proteomes" id="UP000327044">
    <property type="component" value="Unassembled WGS sequence"/>
</dbReference>
<sequence>MLNNELLQEDPSSYRNFLRLSSDSFKHLLSLLETEITKQDTQLRECIPARSKLEVTLRFLATGETFRSLMYATRIHETTISRFIPEVCRAIVSKLKSDFLRPLKIPNHISKLLKTCKISQK</sequence>
<name>A0A5N4AZI4_PHOPY</name>
<gene>
    <name evidence="1" type="ORF">PPYR_04889</name>
</gene>
<comment type="caution">
    <text evidence="1">The sequence shown here is derived from an EMBL/GenBank/DDBJ whole genome shotgun (WGS) entry which is preliminary data.</text>
</comment>
<reference evidence="1 2" key="1">
    <citation type="journal article" date="2018" name="Elife">
        <title>Firefly genomes illuminate parallel origins of bioluminescence in beetles.</title>
        <authorList>
            <person name="Fallon T.R."/>
            <person name="Lower S.E."/>
            <person name="Chang C.H."/>
            <person name="Bessho-Uehara M."/>
            <person name="Martin G.J."/>
            <person name="Bewick A.J."/>
            <person name="Behringer M."/>
            <person name="Debat H.J."/>
            <person name="Wong I."/>
            <person name="Day J.C."/>
            <person name="Suvorov A."/>
            <person name="Silva C.J."/>
            <person name="Stanger-Hall K.F."/>
            <person name="Hall D.W."/>
            <person name="Schmitz R.J."/>
            <person name="Nelson D.R."/>
            <person name="Lewis S.M."/>
            <person name="Shigenobu S."/>
            <person name="Bybee S.M."/>
            <person name="Larracuente A.M."/>
            <person name="Oba Y."/>
            <person name="Weng J.K."/>
        </authorList>
    </citation>
    <scope>NUCLEOTIDE SEQUENCE [LARGE SCALE GENOMIC DNA]</scope>
    <source>
        <strain evidence="1">1611_PpyrPB1</strain>
        <tissue evidence="1">Whole body</tissue>
    </source>
</reference>
<dbReference type="EMBL" id="VVIM01000002">
    <property type="protein sequence ID" value="KAB0802703.1"/>
    <property type="molecule type" value="Genomic_DNA"/>
</dbReference>
<keyword evidence="2" id="KW-1185">Reference proteome</keyword>
<dbReference type="InParanoid" id="A0A5N4AZI4"/>
<dbReference type="AlphaFoldDB" id="A0A5N4AZI4"/>
<evidence type="ECO:0000313" key="2">
    <source>
        <dbReference type="Proteomes" id="UP000327044"/>
    </source>
</evidence>
<proteinExistence type="predicted"/>
<evidence type="ECO:0000313" key="1">
    <source>
        <dbReference type="EMBL" id="KAB0802703.1"/>
    </source>
</evidence>
<evidence type="ECO:0008006" key="3">
    <source>
        <dbReference type="Google" id="ProtNLM"/>
    </source>
</evidence>